<feature type="compositionally biased region" description="Pro residues" evidence="1">
    <location>
        <begin position="8"/>
        <end position="23"/>
    </location>
</feature>
<dbReference type="InParanoid" id="A0A401H6I8"/>
<comment type="caution">
    <text evidence="2">The sequence shown here is derived from an EMBL/GenBank/DDBJ whole genome shotgun (WGS) entry which is preliminary data.</text>
</comment>
<feature type="region of interest" description="Disordered" evidence="1">
    <location>
        <begin position="1"/>
        <end position="36"/>
    </location>
</feature>
<feature type="region of interest" description="Disordered" evidence="1">
    <location>
        <begin position="325"/>
        <end position="344"/>
    </location>
</feature>
<protein>
    <recommendedName>
        <fullName evidence="4">SAM domain-containing protein</fullName>
    </recommendedName>
</protein>
<feature type="compositionally biased region" description="Low complexity" evidence="1">
    <location>
        <begin position="87"/>
        <end position="99"/>
    </location>
</feature>
<dbReference type="EMBL" id="BFAD01000018">
    <property type="protein sequence ID" value="GBE90057.1"/>
    <property type="molecule type" value="Genomic_DNA"/>
</dbReference>
<name>A0A401H6I8_9APHY</name>
<dbReference type="RefSeq" id="XP_027620970.1">
    <property type="nucleotide sequence ID" value="XM_027765169.1"/>
</dbReference>
<feature type="compositionally biased region" description="Polar residues" evidence="1">
    <location>
        <begin position="563"/>
        <end position="572"/>
    </location>
</feature>
<accession>A0A401H6I8</accession>
<feature type="region of interest" description="Disordered" evidence="1">
    <location>
        <begin position="69"/>
        <end position="150"/>
    </location>
</feature>
<dbReference type="AlphaFoldDB" id="A0A401H6I8"/>
<evidence type="ECO:0008006" key="4">
    <source>
        <dbReference type="Google" id="ProtNLM"/>
    </source>
</evidence>
<keyword evidence="3" id="KW-1185">Reference proteome</keyword>
<gene>
    <name evidence="2" type="ORF">SCP_1800790</name>
</gene>
<organism evidence="2 3">
    <name type="scientific">Sparassis crispa</name>
    <dbReference type="NCBI Taxonomy" id="139825"/>
    <lineage>
        <taxon>Eukaryota</taxon>
        <taxon>Fungi</taxon>
        <taxon>Dikarya</taxon>
        <taxon>Basidiomycota</taxon>
        <taxon>Agaricomycotina</taxon>
        <taxon>Agaricomycetes</taxon>
        <taxon>Polyporales</taxon>
        <taxon>Sparassidaceae</taxon>
        <taxon>Sparassis</taxon>
    </lineage>
</organism>
<proteinExistence type="predicted"/>
<feature type="compositionally biased region" description="Low complexity" evidence="1">
    <location>
        <begin position="325"/>
        <end position="334"/>
    </location>
</feature>
<evidence type="ECO:0000313" key="3">
    <source>
        <dbReference type="Proteomes" id="UP000287166"/>
    </source>
</evidence>
<evidence type="ECO:0000256" key="1">
    <source>
        <dbReference type="SAM" id="MobiDB-lite"/>
    </source>
</evidence>
<evidence type="ECO:0000313" key="2">
    <source>
        <dbReference type="EMBL" id="GBE90057.1"/>
    </source>
</evidence>
<dbReference type="Proteomes" id="UP000287166">
    <property type="component" value="Unassembled WGS sequence"/>
</dbReference>
<feature type="region of interest" description="Disordered" evidence="1">
    <location>
        <begin position="551"/>
        <end position="576"/>
    </location>
</feature>
<dbReference type="OrthoDB" id="2425321at2759"/>
<reference evidence="2 3" key="1">
    <citation type="journal article" date="2018" name="Sci. Rep.">
        <title>Genome sequence of the cauliflower mushroom Sparassis crispa (Hanabiratake) and its association with beneficial usage.</title>
        <authorList>
            <person name="Kiyama R."/>
            <person name="Furutani Y."/>
            <person name="Kawaguchi K."/>
            <person name="Nakanishi T."/>
        </authorList>
    </citation>
    <scope>NUCLEOTIDE SEQUENCE [LARGE SCALE GENOMIC DNA]</scope>
</reference>
<sequence>MAAERALPTPPLPSSPLVYPFPFPTKRDPALQPNPHPYAVKTTTSALLTRSNSSGHNVAAMHHYYVPVSPNASRSSEHVKGHRPSKSQPIHISPSRSSPRPLPVPPIFPSSSPTRSNGHPSDGGAGGYSSADEARPCSRRARRADTLPSYTSPDVFSHLPALLDDLPSNPKLWTPVQLSSYLMAALRVTSAARPGESDCVLPTPVAKDIATFLRSRMVSGRTFLKLSDEDLQSMGMNKKWRQVLLSASHDLRQNMLKGRIWGTEASPSSSPGSASPAIPVDVFSNGLYSSSAPDLLADDIGSESGGSPTRYRSGRVRGMVESFERSGSFSSEGSFDGDEGGRVHRSPSNIARWLHKEDPIDEDPLRSSSPVCGAMQETFEPTMEELLATEPSGTDSTGSWGVRAWEEMDLAPNVTVKRVAENSAPNGTWVETPPEKDAIGTIVALENGGGKGSHHRRGREERRVVTAIFAPSDAGTACSATESEKEAAPEAVSVLEAREAGTQTDGVERPLETDWIVRENILRDELTTTRALLETFRARLEAVEQKVADLEQREHEREMEASRATNAKTNALVSGDAASSAEASSELVEVASSSVGADNTTSRVSLLPAAFQQFKRSLPMAIGLPSAPTDDDDNAEPSSVSDLPSYVLLVGLGVCAVVLRVVLRKVTGRGVGLKL</sequence>
<feature type="compositionally biased region" description="Basic and acidic residues" evidence="1">
    <location>
        <begin position="551"/>
        <end position="561"/>
    </location>
</feature>
<dbReference type="GeneID" id="38786974"/>